<dbReference type="Gene3D" id="3.30.70.1060">
    <property type="entry name" value="Dimeric alpha+beta barrel"/>
    <property type="match status" value="1"/>
</dbReference>
<protein>
    <submittedName>
        <fullName evidence="3">YciI family protein</fullName>
    </submittedName>
</protein>
<reference evidence="3 4" key="1">
    <citation type="submission" date="2023-04" db="EMBL/GenBank/DDBJ databases">
        <title>Ottowia paracancer sp. nov., isolated from human stomach.</title>
        <authorList>
            <person name="Song Y."/>
        </authorList>
    </citation>
    <scope>NUCLEOTIDE SEQUENCE [LARGE SCALE GENOMIC DNA]</scope>
    <source>
        <strain evidence="3 4">10c7w1</strain>
    </source>
</reference>
<comment type="caution">
    <text evidence="3">The sequence shown here is derived from an EMBL/GenBank/DDBJ whole genome shotgun (WGS) entry which is preliminary data.</text>
</comment>
<gene>
    <name evidence="3" type="ORF">QB898_08890</name>
</gene>
<sequence>MFIVSLEYIKGLPEVEACLPEHIAYLERYYKEGIFLMSGRKKPRTGGIILVKADHREQVERLIREDPFHREGVAEYQIIEFIPTKTAEDLSQYRETA</sequence>
<evidence type="ECO:0000256" key="1">
    <source>
        <dbReference type="ARBA" id="ARBA00007689"/>
    </source>
</evidence>
<feature type="domain" description="YCII-related" evidence="2">
    <location>
        <begin position="1"/>
        <end position="81"/>
    </location>
</feature>
<evidence type="ECO:0000313" key="3">
    <source>
        <dbReference type="EMBL" id="MDG9699821.1"/>
    </source>
</evidence>
<dbReference type="PANTHER" id="PTHR37828:SF1">
    <property type="entry name" value="YCII-RELATED DOMAIN-CONTAINING PROTEIN"/>
    <property type="match status" value="1"/>
</dbReference>
<dbReference type="AlphaFoldDB" id="A0AAW6RMM0"/>
<dbReference type="PANTHER" id="PTHR37828">
    <property type="entry name" value="GSR2449 PROTEIN"/>
    <property type="match status" value="1"/>
</dbReference>
<organism evidence="3 4">
    <name type="scientific">Ottowia cancrivicina</name>
    <dbReference type="NCBI Taxonomy" id="3040346"/>
    <lineage>
        <taxon>Bacteria</taxon>
        <taxon>Pseudomonadati</taxon>
        <taxon>Pseudomonadota</taxon>
        <taxon>Betaproteobacteria</taxon>
        <taxon>Burkholderiales</taxon>
        <taxon>Comamonadaceae</taxon>
        <taxon>Ottowia</taxon>
    </lineage>
</organism>
<dbReference type="InterPro" id="IPR005545">
    <property type="entry name" value="YCII"/>
</dbReference>
<evidence type="ECO:0000313" key="4">
    <source>
        <dbReference type="Proteomes" id="UP001237156"/>
    </source>
</evidence>
<evidence type="ECO:0000259" key="2">
    <source>
        <dbReference type="Pfam" id="PF03795"/>
    </source>
</evidence>
<dbReference type="Pfam" id="PF03795">
    <property type="entry name" value="YCII"/>
    <property type="match status" value="1"/>
</dbReference>
<comment type="similarity">
    <text evidence="1">Belongs to the YciI family.</text>
</comment>
<dbReference type="SUPFAM" id="SSF54909">
    <property type="entry name" value="Dimeric alpha+beta barrel"/>
    <property type="match status" value="1"/>
</dbReference>
<dbReference type="EMBL" id="JARVII010000017">
    <property type="protein sequence ID" value="MDG9699821.1"/>
    <property type="molecule type" value="Genomic_DNA"/>
</dbReference>
<dbReference type="Proteomes" id="UP001237156">
    <property type="component" value="Unassembled WGS sequence"/>
</dbReference>
<keyword evidence="4" id="KW-1185">Reference proteome</keyword>
<proteinExistence type="inferred from homology"/>
<name>A0AAW6RMM0_9BURK</name>
<dbReference type="InterPro" id="IPR011008">
    <property type="entry name" value="Dimeric_a/b-barrel"/>
</dbReference>
<accession>A0AAW6RMM0</accession>